<name>A0A9P7VM78_9AGAR</name>
<reference evidence="1" key="1">
    <citation type="submission" date="2020-11" db="EMBL/GenBank/DDBJ databases">
        <title>Adaptations for nitrogen fixation in a non-lichenized fungal sporocarp promotes dispersal by wood-feeding termites.</title>
        <authorList>
            <consortium name="DOE Joint Genome Institute"/>
            <person name="Koch R.A."/>
            <person name="Yoon G."/>
            <person name="Arayal U."/>
            <person name="Lail K."/>
            <person name="Amirebrahimi M."/>
            <person name="Labutti K."/>
            <person name="Lipzen A."/>
            <person name="Riley R."/>
            <person name="Barry K."/>
            <person name="Henrissat B."/>
            <person name="Grigoriev I.V."/>
            <person name="Herr J.R."/>
            <person name="Aime M.C."/>
        </authorList>
    </citation>
    <scope>NUCLEOTIDE SEQUENCE</scope>
    <source>
        <strain evidence="1">MCA 3950</strain>
    </source>
</reference>
<dbReference type="GeneID" id="66099783"/>
<dbReference type="RefSeq" id="XP_043037288.1">
    <property type="nucleotide sequence ID" value="XM_043177496.1"/>
</dbReference>
<protein>
    <submittedName>
        <fullName evidence="1">Uncharacterized protein</fullName>
    </submittedName>
</protein>
<evidence type="ECO:0000313" key="1">
    <source>
        <dbReference type="EMBL" id="KAG7443788.1"/>
    </source>
</evidence>
<comment type="caution">
    <text evidence="1">The sequence shown here is derived from an EMBL/GenBank/DDBJ whole genome shotgun (WGS) entry which is preliminary data.</text>
</comment>
<dbReference type="Proteomes" id="UP000812287">
    <property type="component" value="Unassembled WGS sequence"/>
</dbReference>
<dbReference type="AlphaFoldDB" id="A0A9P7VM78"/>
<evidence type="ECO:0000313" key="2">
    <source>
        <dbReference type="Proteomes" id="UP000812287"/>
    </source>
</evidence>
<dbReference type="EMBL" id="MU250543">
    <property type="protein sequence ID" value="KAG7443788.1"/>
    <property type="molecule type" value="Genomic_DNA"/>
</dbReference>
<sequence length="341" mass="37592">MFVTRATLQEVAKGEVFKPNTTTTLCAFKFNYQDLTNGGKSLTKRPNMAARRAGYCFIMSLTSKQVILEGSKRETISTAFDAKCDMGFTLFLPLPDSLCIGPLTAVKKLKMESRRSPVQWKSTLKSHSLEPCPASLPSGSKKVVLVSFDHLLIDGMFPRVAQASELFQEHSQARMARSRWHNAALKGSFSVIRGTTTRVWDDVGCIHLSELMLCPDQTLLQGSRRSQIVGAAVESLVRLDMSCAYGVVGQKPGLNPPKFIPIPQVGNAPRLQRPPPPGRSLYLNGQAAFTSVSHREMITISLMIDSRYCDIGAIAPIEFGKHWIAILQSPWADAQFPLLPL</sequence>
<accession>A0A9P7VM78</accession>
<organism evidence="1 2">
    <name type="scientific">Guyanagaster necrorhizus</name>
    <dbReference type="NCBI Taxonomy" id="856835"/>
    <lineage>
        <taxon>Eukaryota</taxon>
        <taxon>Fungi</taxon>
        <taxon>Dikarya</taxon>
        <taxon>Basidiomycota</taxon>
        <taxon>Agaricomycotina</taxon>
        <taxon>Agaricomycetes</taxon>
        <taxon>Agaricomycetidae</taxon>
        <taxon>Agaricales</taxon>
        <taxon>Marasmiineae</taxon>
        <taxon>Physalacriaceae</taxon>
        <taxon>Guyanagaster</taxon>
    </lineage>
</organism>
<keyword evidence="2" id="KW-1185">Reference proteome</keyword>
<proteinExistence type="predicted"/>
<gene>
    <name evidence="1" type="ORF">BT62DRAFT_1008870</name>
</gene>